<dbReference type="GO" id="GO:0005886">
    <property type="term" value="C:plasma membrane"/>
    <property type="evidence" value="ECO:0007669"/>
    <property type="project" value="UniProtKB-SubCell"/>
</dbReference>
<dbReference type="OrthoDB" id="280866at2"/>
<comment type="caution">
    <text evidence="8">The sequence shown here is derived from an EMBL/GenBank/DDBJ whole genome shotgun (WGS) entry which is preliminary data.</text>
</comment>
<evidence type="ECO:0000313" key="9">
    <source>
        <dbReference type="Proteomes" id="UP000256514"/>
    </source>
</evidence>
<dbReference type="Proteomes" id="UP000256514">
    <property type="component" value="Unassembled WGS sequence"/>
</dbReference>
<protein>
    <submittedName>
        <fullName evidence="8">DoxX family protein</fullName>
    </submittedName>
</protein>
<proteinExistence type="inferred from homology"/>
<feature type="transmembrane region" description="Helical" evidence="7">
    <location>
        <begin position="73"/>
        <end position="94"/>
    </location>
</feature>
<dbReference type="PANTHER" id="PTHR33452">
    <property type="entry name" value="OXIDOREDUCTASE CATD-RELATED"/>
    <property type="match status" value="1"/>
</dbReference>
<gene>
    <name evidence="8" type="ORF">CQA54_02735</name>
</gene>
<evidence type="ECO:0000313" key="8">
    <source>
        <dbReference type="EMBL" id="RDU67858.1"/>
    </source>
</evidence>
<name>A0A3D8IRD2_9HELI</name>
<feature type="transmembrane region" description="Helical" evidence="7">
    <location>
        <begin position="106"/>
        <end position="125"/>
    </location>
</feature>
<keyword evidence="3" id="KW-1003">Cell membrane</keyword>
<keyword evidence="5 7" id="KW-1133">Transmembrane helix</keyword>
<dbReference type="AlphaFoldDB" id="A0A3D8IRD2"/>
<evidence type="ECO:0000256" key="7">
    <source>
        <dbReference type="SAM" id="Phobius"/>
    </source>
</evidence>
<dbReference type="InterPro" id="IPR032808">
    <property type="entry name" value="DoxX"/>
</dbReference>
<dbReference type="Pfam" id="PF07681">
    <property type="entry name" value="DoxX"/>
    <property type="match status" value="1"/>
</dbReference>
<dbReference type="PANTHER" id="PTHR33452:SF1">
    <property type="entry name" value="INNER MEMBRANE PROTEIN YPHA-RELATED"/>
    <property type="match status" value="1"/>
</dbReference>
<evidence type="ECO:0000256" key="5">
    <source>
        <dbReference type="ARBA" id="ARBA00022989"/>
    </source>
</evidence>
<evidence type="ECO:0000256" key="2">
    <source>
        <dbReference type="ARBA" id="ARBA00006679"/>
    </source>
</evidence>
<evidence type="ECO:0000256" key="4">
    <source>
        <dbReference type="ARBA" id="ARBA00022692"/>
    </source>
</evidence>
<feature type="transmembrane region" description="Helical" evidence="7">
    <location>
        <begin position="47"/>
        <end position="66"/>
    </location>
</feature>
<sequence>MINHDFGKLILRVCVGGLMLFHGIFKLQYGIDGVTGLLESRGLPTFMAYGVYVGEILAPLLILIGYQVRLAALVEIFTMLIAIYSVFGFSIFGLDNTGGWVIEHQLLYILPCLALFFMGGGRYGIHIFLKKSY</sequence>
<dbReference type="InterPro" id="IPR051907">
    <property type="entry name" value="DoxX-like_oxidoreductase"/>
</dbReference>
<reference evidence="8 9" key="1">
    <citation type="submission" date="2018-04" db="EMBL/GenBank/DDBJ databases">
        <title>Novel Campyloabacter and Helicobacter Species and Strains.</title>
        <authorList>
            <person name="Mannion A.J."/>
            <person name="Shen Z."/>
            <person name="Fox J.G."/>
        </authorList>
    </citation>
    <scope>NUCLEOTIDE SEQUENCE [LARGE SCALE GENOMIC DNA]</scope>
    <source>
        <strain evidence="8 9">MIT 12-6600</strain>
    </source>
</reference>
<dbReference type="EMBL" id="NXLT01000002">
    <property type="protein sequence ID" value="RDU67858.1"/>
    <property type="molecule type" value="Genomic_DNA"/>
</dbReference>
<keyword evidence="4 7" id="KW-0812">Transmembrane</keyword>
<comment type="similarity">
    <text evidence="2">Belongs to the DoxX family.</text>
</comment>
<accession>A0A3D8IRD2</accession>
<keyword evidence="6 7" id="KW-0472">Membrane</keyword>
<comment type="subcellular location">
    <subcellularLocation>
        <location evidence="1">Cell membrane</location>
        <topology evidence="1">Multi-pass membrane protein</topology>
    </subcellularLocation>
</comment>
<dbReference type="RefSeq" id="WP_095627000.1">
    <property type="nucleotide sequence ID" value="NZ_NXLT01000002.1"/>
</dbReference>
<evidence type="ECO:0000256" key="3">
    <source>
        <dbReference type="ARBA" id="ARBA00022475"/>
    </source>
</evidence>
<evidence type="ECO:0000256" key="1">
    <source>
        <dbReference type="ARBA" id="ARBA00004651"/>
    </source>
</evidence>
<organism evidence="8 9">
    <name type="scientific">Helicobacter equorum</name>
    <dbReference type="NCBI Taxonomy" id="361872"/>
    <lineage>
        <taxon>Bacteria</taxon>
        <taxon>Pseudomonadati</taxon>
        <taxon>Campylobacterota</taxon>
        <taxon>Epsilonproteobacteria</taxon>
        <taxon>Campylobacterales</taxon>
        <taxon>Helicobacteraceae</taxon>
        <taxon>Helicobacter</taxon>
    </lineage>
</organism>
<evidence type="ECO:0000256" key="6">
    <source>
        <dbReference type="ARBA" id="ARBA00023136"/>
    </source>
</evidence>
<keyword evidence="9" id="KW-1185">Reference proteome</keyword>
<feature type="transmembrane region" description="Helical" evidence="7">
    <location>
        <begin position="9"/>
        <end position="27"/>
    </location>
</feature>